<keyword evidence="4" id="KW-0378">Hydrolase</keyword>
<comment type="caution">
    <text evidence="8">The sequence shown here is derived from an EMBL/GenBank/DDBJ whole genome shotgun (WGS) entry which is preliminary data.</text>
</comment>
<dbReference type="Pfam" id="PF01095">
    <property type="entry name" value="Pectinesterase"/>
    <property type="match status" value="1"/>
</dbReference>
<feature type="domain" description="Pectinesterase catalytic" evidence="7">
    <location>
        <begin position="188"/>
        <end position="397"/>
    </location>
</feature>
<dbReference type="Proteomes" id="UP001212997">
    <property type="component" value="Unassembled WGS sequence"/>
</dbReference>
<dbReference type="GO" id="GO:0042545">
    <property type="term" value="P:cell wall modification"/>
    <property type="evidence" value="ECO:0007669"/>
    <property type="project" value="InterPro"/>
</dbReference>
<gene>
    <name evidence="8" type="ORF">NLI96_g3863</name>
</gene>
<dbReference type="InterPro" id="IPR012334">
    <property type="entry name" value="Pectin_lyas_fold"/>
</dbReference>
<accession>A0AAD5YKN1</accession>
<evidence type="ECO:0000313" key="8">
    <source>
        <dbReference type="EMBL" id="KAJ3486974.1"/>
    </source>
</evidence>
<protein>
    <recommendedName>
        <fullName evidence="3">pectinesterase</fullName>
        <ecNumber evidence="3">3.1.1.11</ecNumber>
    </recommendedName>
</protein>
<sequence>MWCYLFLGLLWTAQYSLNIFALSSRYIACQLQKPSGISPLSGCPQRTIFVSATDPHAHFPSVQEAISSLPPTGDATILVGEGEYHETVNVTRTDPITLLVRASESRVCDDLFELTCVMQGQLRSESAFSPYGNATTRNLVHIWDNQFVRTGMDDAQSAVLIVAPSFNASLIGAGPTGAPLQPLFGNVNFKAYNINFENRAANFSISQALVTDISYANASFYGCTFASFQDTWYTGRNASTYVVDSIIFGQTDYLFGSGTAWFQNVVLANRACGGGIAAWKGTNITDAPGNRYGVYVADSKIIRSPDANATTVTSGRCFLGRPWNDLATTVYLRTFMDDSIRPAGWEPFDAARPTIMNTTFYAEYESYGPGGNTSARVSIEHILNATEARKFTVDEVFLGKPAWIDFDYTAVPFEW</sequence>
<dbReference type="PANTHER" id="PTHR31321:SF137">
    <property type="entry name" value="PECTIN METHYL ESTERASE (EUROFUNG)"/>
    <property type="match status" value="1"/>
</dbReference>
<feature type="signal peptide" evidence="6">
    <location>
        <begin position="1"/>
        <end position="21"/>
    </location>
</feature>
<reference evidence="8" key="1">
    <citation type="submission" date="2022-07" db="EMBL/GenBank/DDBJ databases">
        <title>Genome Sequence of Physisporinus lineatus.</title>
        <authorList>
            <person name="Buettner E."/>
        </authorList>
    </citation>
    <scope>NUCLEOTIDE SEQUENCE</scope>
    <source>
        <strain evidence="8">VT162</strain>
    </source>
</reference>
<keyword evidence="9" id="KW-1185">Reference proteome</keyword>
<evidence type="ECO:0000256" key="5">
    <source>
        <dbReference type="ARBA" id="ARBA00023085"/>
    </source>
</evidence>
<evidence type="ECO:0000256" key="2">
    <source>
        <dbReference type="ARBA" id="ARBA00008891"/>
    </source>
</evidence>
<evidence type="ECO:0000256" key="1">
    <source>
        <dbReference type="ARBA" id="ARBA00005184"/>
    </source>
</evidence>
<dbReference type="InterPro" id="IPR000070">
    <property type="entry name" value="Pectinesterase_cat"/>
</dbReference>
<evidence type="ECO:0000259" key="7">
    <source>
        <dbReference type="Pfam" id="PF01095"/>
    </source>
</evidence>
<evidence type="ECO:0000313" key="9">
    <source>
        <dbReference type="Proteomes" id="UP001212997"/>
    </source>
</evidence>
<proteinExistence type="inferred from homology"/>
<dbReference type="GO" id="GO:0045490">
    <property type="term" value="P:pectin catabolic process"/>
    <property type="evidence" value="ECO:0007669"/>
    <property type="project" value="TreeGrafter"/>
</dbReference>
<evidence type="ECO:0000256" key="3">
    <source>
        <dbReference type="ARBA" id="ARBA00013229"/>
    </source>
</evidence>
<dbReference type="InterPro" id="IPR011050">
    <property type="entry name" value="Pectin_lyase_fold/virulence"/>
</dbReference>
<name>A0AAD5YKN1_9APHY</name>
<dbReference type="AlphaFoldDB" id="A0AAD5YKN1"/>
<keyword evidence="6" id="KW-0732">Signal</keyword>
<dbReference type="SUPFAM" id="SSF51126">
    <property type="entry name" value="Pectin lyase-like"/>
    <property type="match status" value="1"/>
</dbReference>
<comment type="pathway">
    <text evidence="1">Glycan metabolism; pectin degradation; 2-dehydro-3-deoxy-D-gluconate from pectin: step 1/5.</text>
</comment>
<dbReference type="GO" id="GO:0030599">
    <property type="term" value="F:pectinesterase activity"/>
    <property type="evidence" value="ECO:0007669"/>
    <property type="project" value="UniProtKB-EC"/>
</dbReference>
<dbReference type="PANTHER" id="PTHR31321">
    <property type="entry name" value="ACYL-COA THIOESTER HYDROLASE YBHC-RELATED"/>
    <property type="match status" value="1"/>
</dbReference>
<feature type="chain" id="PRO_5042258352" description="pectinesterase" evidence="6">
    <location>
        <begin position="22"/>
        <end position="415"/>
    </location>
</feature>
<evidence type="ECO:0000256" key="4">
    <source>
        <dbReference type="ARBA" id="ARBA00022801"/>
    </source>
</evidence>
<comment type="similarity">
    <text evidence="2">Belongs to the pectinesterase family.</text>
</comment>
<dbReference type="Gene3D" id="2.160.20.10">
    <property type="entry name" value="Single-stranded right-handed beta-helix, Pectin lyase-like"/>
    <property type="match status" value="1"/>
</dbReference>
<dbReference type="EC" id="3.1.1.11" evidence="3"/>
<evidence type="ECO:0000256" key="6">
    <source>
        <dbReference type="SAM" id="SignalP"/>
    </source>
</evidence>
<dbReference type="EMBL" id="JANAWD010000105">
    <property type="protein sequence ID" value="KAJ3486974.1"/>
    <property type="molecule type" value="Genomic_DNA"/>
</dbReference>
<organism evidence="8 9">
    <name type="scientific">Meripilus lineatus</name>
    <dbReference type="NCBI Taxonomy" id="2056292"/>
    <lineage>
        <taxon>Eukaryota</taxon>
        <taxon>Fungi</taxon>
        <taxon>Dikarya</taxon>
        <taxon>Basidiomycota</taxon>
        <taxon>Agaricomycotina</taxon>
        <taxon>Agaricomycetes</taxon>
        <taxon>Polyporales</taxon>
        <taxon>Meripilaceae</taxon>
        <taxon>Meripilus</taxon>
    </lineage>
</organism>
<keyword evidence="5" id="KW-0063">Aspartyl esterase</keyword>